<evidence type="ECO:0000256" key="1">
    <source>
        <dbReference type="ARBA" id="ARBA00009871"/>
    </source>
</evidence>
<comment type="similarity">
    <text evidence="1">Belongs to the melC1 family.</text>
</comment>
<dbReference type="InterPro" id="IPR023199">
    <property type="entry name" value="GriE/MELC1_sf"/>
</dbReference>
<evidence type="ECO:0000256" key="2">
    <source>
        <dbReference type="ARBA" id="ARBA00022729"/>
    </source>
</evidence>
<dbReference type="AlphaFoldDB" id="A0A5P2D144"/>
<proteinExistence type="inferred from homology"/>
<feature type="chain" id="PRO_5024886364" evidence="5">
    <location>
        <begin position="29"/>
        <end position="145"/>
    </location>
</feature>
<keyword evidence="2 5" id="KW-0732">Signal</keyword>
<dbReference type="InterPro" id="IPR006311">
    <property type="entry name" value="TAT_signal"/>
</dbReference>
<dbReference type="RefSeq" id="WP_150205717.1">
    <property type="nucleotide sequence ID" value="NZ_CP029190.1"/>
</dbReference>
<dbReference type="InterPro" id="IPR010928">
    <property type="entry name" value="MelC1"/>
</dbReference>
<dbReference type="GO" id="GO:0042438">
    <property type="term" value="P:melanin biosynthetic process"/>
    <property type="evidence" value="ECO:0007669"/>
    <property type="project" value="InterPro"/>
</dbReference>
<protein>
    <submittedName>
        <fullName evidence="6">Tyrosinase</fullName>
    </submittedName>
</protein>
<evidence type="ECO:0000256" key="4">
    <source>
        <dbReference type="SAM" id="MobiDB-lite"/>
    </source>
</evidence>
<gene>
    <name evidence="6" type="ORF">DEJ50_02170</name>
</gene>
<accession>A0A5P2D144</accession>
<evidence type="ECO:0000256" key="5">
    <source>
        <dbReference type="SAM" id="SignalP"/>
    </source>
</evidence>
<dbReference type="OrthoDB" id="3405860at2"/>
<dbReference type="EMBL" id="CP029190">
    <property type="protein sequence ID" value="QES46839.1"/>
    <property type="molecule type" value="Genomic_DNA"/>
</dbReference>
<evidence type="ECO:0000313" key="7">
    <source>
        <dbReference type="Proteomes" id="UP000325211"/>
    </source>
</evidence>
<keyword evidence="3" id="KW-0186">Copper</keyword>
<evidence type="ECO:0000256" key="3">
    <source>
        <dbReference type="ARBA" id="ARBA00023008"/>
    </source>
</evidence>
<dbReference type="NCBIfam" id="NF047833">
    <property type="entry name" value="TyroCdyMelC1"/>
    <property type="match status" value="1"/>
</dbReference>
<name>A0A5P2D144_STRVZ</name>
<reference evidence="6 7" key="1">
    <citation type="submission" date="2018-05" db="EMBL/GenBank/DDBJ databases">
        <title>Streptomyces venezuelae.</title>
        <authorList>
            <person name="Kim W."/>
            <person name="Lee N."/>
            <person name="Cho B.-K."/>
        </authorList>
    </citation>
    <scope>NUCLEOTIDE SEQUENCE [LARGE SCALE GENOMIC DNA]</scope>
    <source>
        <strain evidence="6 7">ATCC 21782</strain>
    </source>
</reference>
<dbReference type="PROSITE" id="PS51318">
    <property type="entry name" value="TAT"/>
    <property type="match status" value="1"/>
</dbReference>
<evidence type="ECO:0000313" key="6">
    <source>
        <dbReference type="EMBL" id="QES46839.1"/>
    </source>
</evidence>
<dbReference type="Gene3D" id="3.30.1880.10">
    <property type="entry name" value="protein ne1242 domain like"/>
    <property type="match status" value="1"/>
</dbReference>
<organism evidence="6 7">
    <name type="scientific">Streptomyces venezuelae</name>
    <dbReference type="NCBI Taxonomy" id="54571"/>
    <lineage>
        <taxon>Bacteria</taxon>
        <taxon>Bacillati</taxon>
        <taxon>Actinomycetota</taxon>
        <taxon>Actinomycetes</taxon>
        <taxon>Kitasatosporales</taxon>
        <taxon>Streptomycetaceae</taxon>
        <taxon>Streptomyces</taxon>
    </lineage>
</organism>
<dbReference type="GO" id="GO:0005507">
    <property type="term" value="F:copper ion binding"/>
    <property type="evidence" value="ECO:0007669"/>
    <property type="project" value="InterPro"/>
</dbReference>
<feature type="signal peptide" evidence="5">
    <location>
        <begin position="1"/>
        <end position="28"/>
    </location>
</feature>
<feature type="region of interest" description="Disordered" evidence="4">
    <location>
        <begin position="73"/>
        <end position="92"/>
    </location>
</feature>
<feature type="region of interest" description="Disordered" evidence="4">
    <location>
        <begin position="32"/>
        <end position="52"/>
    </location>
</feature>
<dbReference type="Pfam" id="PF06236">
    <property type="entry name" value="MelC1"/>
    <property type="match status" value="1"/>
</dbReference>
<sequence>MNMITRRRALGTSAATLTALGLATTAHAVTLGHTAPSSSPSPAPAPGATVAATPPGAVDEVYLGRRIQITPAATGGHGGHHGGHHSPDGPTVRIDGRELHVMRNADGTWISVVNHYETFPEVRALARAAVRELQGAALVPFGGAA</sequence>
<dbReference type="Proteomes" id="UP000325211">
    <property type="component" value="Chromosome"/>
</dbReference>